<evidence type="ECO:0000259" key="1">
    <source>
        <dbReference type="Pfam" id="PF00934"/>
    </source>
</evidence>
<dbReference type="OrthoDB" id="4636567at2"/>
<dbReference type="InterPro" id="IPR036689">
    <property type="entry name" value="ESAT-6-like_sf"/>
</dbReference>
<gene>
    <name evidence="2" type="ORF">DFR67_11355</name>
</gene>
<evidence type="ECO:0000313" key="2">
    <source>
        <dbReference type="EMBL" id="PYE14261.1"/>
    </source>
</evidence>
<protein>
    <submittedName>
        <fullName evidence="2">PE family protein</fullName>
    </submittedName>
</protein>
<dbReference type="Pfam" id="PF00934">
    <property type="entry name" value="PE"/>
    <property type="match status" value="1"/>
</dbReference>
<organism evidence="2 3">
    <name type="scientific">Williamsia limnetica</name>
    <dbReference type="NCBI Taxonomy" id="882452"/>
    <lineage>
        <taxon>Bacteria</taxon>
        <taxon>Bacillati</taxon>
        <taxon>Actinomycetota</taxon>
        <taxon>Actinomycetes</taxon>
        <taxon>Mycobacteriales</taxon>
        <taxon>Nocardiaceae</taxon>
        <taxon>Williamsia</taxon>
    </lineage>
</organism>
<dbReference type="Gene3D" id="1.10.287.850">
    <property type="entry name" value="HP0062-like domain"/>
    <property type="match status" value="1"/>
</dbReference>
<dbReference type="RefSeq" id="WP_110471440.1">
    <property type="nucleotide sequence ID" value="NZ_QJSP01000013.1"/>
</dbReference>
<dbReference type="Proteomes" id="UP000247591">
    <property type="component" value="Unassembled WGS sequence"/>
</dbReference>
<reference evidence="2 3" key="1">
    <citation type="submission" date="2018-06" db="EMBL/GenBank/DDBJ databases">
        <title>Genomic Encyclopedia of Type Strains, Phase IV (KMG-IV): sequencing the most valuable type-strain genomes for metagenomic binning, comparative biology and taxonomic classification.</title>
        <authorList>
            <person name="Goeker M."/>
        </authorList>
    </citation>
    <scope>NUCLEOTIDE SEQUENCE [LARGE SCALE GENOMIC DNA]</scope>
    <source>
        <strain evidence="2 3">DSM 45521</strain>
    </source>
</reference>
<dbReference type="EMBL" id="QJSP01000013">
    <property type="protein sequence ID" value="PYE14261.1"/>
    <property type="molecule type" value="Genomic_DNA"/>
</dbReference>
<proteinExistence type="predicted"/>
<sequence>MSSDQLKVDSDELLRAAGELDALADGLEGALSQEKSALSVNPAGRDEVSVAAATTLSAVAESYVRGASAGVHELRKIAAVLRAQAVGYRGAEETIEEAFRL</sequence>
<comment type="caution">
    <text evidence="2">The sequence shown here is derived from an EMBL/GenBank/DDBJ whole genome shotgun (WGS) entry which is preliminary data.</text>
</comment>
<accession>A0A318RHN6</accession>
<keyword evidence="3" id="KW-1185">Reference proteome</keyword>
<name>A0A318RHN6_WILLI</name>
<dbReference type="AlphaFoldDB" id="A0A318RHN6"/>
<evidence type="ECO:0000313" key="3">
    <source>
        <dbReference type="Proteomes" id="UP000247591"/>
    </source>
</evidence>
<dbReference type="SUPFAM" id="SSF140453">
    <property type="entry name" value="EsxAB dimer-like"/>
    <property type="match status" value="1"/>
</dbReference>
<feature type="domain" description="PE" evidence="1">
    <location>
        <begin position="7"/>
        <end position="94"/>
    </location>
</feature>
<dbReference type="InterPro" id="IPR000084">
    <property type="entry name" value="PE-PGRS_N"/>
</dbReference>